<protein>
    <submittedName>
        <fullName evidence="1">Putative kinase</fullName>
    </submittedName>
</protein>
<name>A0A380TBT9_9ZZZZ</name>
<accession>A0A380TBT9</accession>
<evidence type="ECO:0000313" key="1">
    <source>
        <dbReference type="EMBL" id="SUS05889.1"/>
    </source>
</evidence>
<keyword evidence="1" id="KW-0418">Kinase</keyword>
<dbReference type="Gene3D" id="3.40.50.300">
    <property type="entry name" value="P-loop containing nucleotide triphosphate hydrolases"/>
    <property type="match status" value="1"/>
</dbReference>
<dbReference type="Pfam" id="PF13671">
    <property type="entry name" value="AAA_33"/>
    <property type="match status" value="1"/>
</dbReference>
<gene>
    <name evidence="1" type="ORF">DF3PB_220026</name>
</gene>
<keyword evidence="1" id="KW-0808">Transferase</keyword>
<organism evidence="1">
    <name type="scientific">metagenome</name>
    <dbReference type="NCBI Taxonomy" id="256318"/>
    <lineage>
        <taxon>unclassified sequences</taxon>
        <taxon>metagenomes</taxon>
    </lineage>
</organism>
<sequence>MSAPTLHFFCGKAGAGKSTRAKAIAAAQGALLLSEDVWLSRLYGDQIVVFDDYIRCSQKLLNVVKPLVADVLRLGQSVVMDFPANTRRRRSGFRSVFEDAGANHVLHVLQTPDALCLERIRQRNREMPEGASQLTEADYWHVTSFFEAPDDAEGFNMQVYAA</sequence>
<dbReference type="AlphaFoldDB" id="A0A380TBT9"/>
<dbReference type="InterPro" id="IPR027417">
    <property type="entry name" value="P-loop_NTPase"/>
</dbReference>
<dbReference type="GO" id="GO:0016301">
    <property type="term" value="F:kinase activity"/>
    <property type="evidence" value="ECO:0007669"/>
    <property type="project" value="UniProtKB-KW"/>
</dbReference>
<dbReference type="EMBL" id="UIDG01000135">
    <property type="protein sequence ID" value="SUS05889.1"/>
    <property type="molecule type" value="Genomic_DNA"/>
</dbReference>
<reference evidence="1" key="1">
    <citation type="submission" date="2018-07" db="EMBL/GenBank/DDBJ databases">
        <authorList>
            <person name="Quirk P.G."/>
            <person name="Krulwich T.A."/>
        </authorList>
    </citation>
    <scope>NUCLEOTIDE SEQUENCE</scope>
</reference>
<dbReference type="SUPFAM" id="SSF52540">
    <property type="entry name" value="P-loop containing nucleoside triphosphate hydrolases"/>
    <property type="match status" value="1"/>
</dbReference>
<proteinExistence type="predicted"/>